<comment type="caution">
    <text evidence="1">The sequence shown here is derived from an EMBL/GenBank/DDBJ whole genome shotgun (WGS) entry which is preliminary data.</text>
</comment>
<reference evidence="1 2" key="1">
    <citation type="journal article" date="2024" name="ISME J.">
        <title>Tailless and filamentous prophages are predominant in marine Vibrio.</title>
        <authorList>
            <person name="Steensen K."/>
            <person name="Seneca J."/>
            <person name="Bartlau N."/>
            <person name="Yu X.A."/>
            <person name="Hussain F.A."/>
            <person name="Polz M.F."/>
        </authorList>
    </citation>
    <scope>NUCLEOTIDE SEQUENCE [LARGE SCALE GENOMIC DNA]</scope>
    <source>
        <strain evidence="1 2">10N.239.312.F12</strain>
    </source>
</reference>
<sequence>MTTTTQQPQTPVNSNFDTWFDQFNPIENETGDSGVFVDDKCYMFETYGDDLEKVKAANPECVWTVVEIDEDEDDEESGGYVIVDGYHHVNRLGYIITEKPSVTGCFYEISYD</sequence>
<dbReference type="Proteomes" id="UP001570071">
    <property type="component" value="Unassembled WGS sequence"/>
</dbReference>
<evidence type="ECO:0000313" key="2">
    <source>
        <dbReference type="Proteomes" id="UP001570071"/>
    </source>
</evidence>
<gene>
    <name evidence="1" type="ORF">AB6D66_00260</name>
</gene>
<keyword evidence="2" id="KW-1185">Reference proteome</keyword>
<proteinExistence type="predicted"/>
<name>A0ABV4MQT3_9VIBR</name>
<evidence type="ECO:0000313" key="1">
    <source>
        <dbReference type="EMBL" id="MEZ8719476.1"/>
    </source>
</evidence>
<dbReference type="RefSeq" id="WP_269337224.1">
    <property type="nucleotide sequence ID" value="NZ_JBFSSG010000001.1"/>
</dbReference>
<organism evidence="1 2">
    <name type="scientific">Vibrio pomeroyi</name>
    <dbReference type="NCBI Taxonomy" id="198832"/>
    <lineage>
        <taxon>Bacteria</taxon>
        <taxon>Pseudomonadati</taxon>
        <taxon>Pseudomonadota</taxon>
        <taxon>Gammaproteobacteria</taxon>
        <taxon>Vibrionales</taxon>
        <taxon>Vibrionaceae</taxon>
        <taxon>Vibrio</taxon>
    </lineage>
</organism>
<protein>
    <submittedName>
        <fullName evidence="1">Uncharacterized protein</fullName>
    </submittedName>
</protein>
<dbReference type="EMBL" id="JBFSSG010000001">
    <property type="protein sequence ID" value="MEZ8719476.1"/>
    <property type="molecule type" value="Genomic_DNA"/>
</dbReference>
<accession>A0ABV4MQT3</accession>